<accession>A0A6L9U3A6</accession>
<evidence type="ECO:0000256" key="1">
    <source>
        <dbReference type="SAM" id="Phobius"/>
    </source>
</evidence>
<protein>
    <submittedName>
        <fullName evidence="2">Uncharacterized protein</fullName>
    </submittedName>
</protein>
<name>A0A6L9U3A6_9HYPH</name>
<comment type="caution">
    <text evidence="2">The sequence shown here is derived from an EMBL/GenBank/DDBJ whole genome shotgun (WGS) entry which is preliminary data.</text>
</comment>
<dbReference type="AlphaFoldDB" id="A0A6L9U3A6"/>
<dbReference type="RefSeq" id="WP_163986891.1">
    <property type="nucleotide sequence ID" value="NZ_WUEY01000004.1"/>
</dbReference>
<proteinExistence type="predicted"/>
<keyword evidence="1" id="KW-1133">Transmembrane helix</keyword>
<keyword evidence="1" id="KW-0472">Membrane</keyword>
<organism evidence="2 3">
    <name type="scientific">Rhizobium lusitanum</name>
    <dbReference type="NCBI Taxonomy" id="293958"/>
    <lineage>
        <taxon>Bacteria</taxon>
        <taxon>Pseudomonadati</taxon>
        <taxon>Pseudomonadota</taxon>
        <taxon>Alphaproteobacteria</taxon>
        <taxon>Hyphomicrobiales</taxon>
        <taxon>Rhizobiaceae</taxon>
        <taxon>Rhizobium/Agrobacterium group</taxon>
        <taxon>Rhizobium</taxon>
    </lineage>
</organism>
<gene>
    <name evidence="2" type="ORF">GR212_12605</name>
</gene>
<dbReference type="EMBL" id="WUEY01000004">
    <property type="protein sequence ID" value="NEI70415.1"/>
    <property type="molecule type" value="Genomic_DNA"/>
</dbReference>
<feature type="transmembrane region" description="Helical" evidence="1">
    <location>
        <begin position="20"/>
        <end position="37"/>
    </location>
</feature>
<sequence>MVELFSNINWLEWSKVIFDLLKGVAWPLVILFVVLMFRREVRERIKDIVSVGPSGAVLQPSRQIGEATPPPGLSETKRSELAETKHPLATVQALIEKIDNQLANIPSDDRIQRLVASLAEAQIERQFEFIWGIIFGSQIAALRRLKLESISIEDAKKYFEEDVKPIDSELYAKFDFNQWSRFLLEQGLVAIEDGHVSLTDSGRDFLAFIDLKKPGFMRAG</sequence>
<reference evidence="2 3" key="1">
    <citation type="submission" date="2019-12" db="EMBL/GenBank/DDBJ databases">
        <title>Rhizobium genotypes associated with high levels of biological nitrogen fixation by grain legumes in a temperate-maritime cropping system.</title>
        <authorList>
            <person name="Maluk M."/>
            <person name="Francesc Ferrando Molina F."/>
            <person name="Lopez Del Egido L."/>
            <person name="Lafos M."/>
            <person name="Langarica-Fuentes A."/>
            <person name="Gebre Yohannes G."/>
            <person name="Young M.W."/>
            <person name="Martin P."/>
            <person name="Gantlett R."/>
            <person name="Kenicer G."/>
            <person name="Hawes C."/>
            <person name="Begg G.S."/>
            <person name="Quilliam R.S."/>
            <person name="Squire G.R."/>
            <person name="Poole P.S."/>
            <person name="Young P.W."/>
            <person name="Iannetta P.M."/>
            <person name="James E.K."/>
        </authorList>
    </citation>
    <scope>NUCLEOTIDE SEQUENCE [LARGE SCALE GENOMIC DNA]</scope>
    <source>
        <strain evidence="2 3">JHI1118</strain>
    </source>
</reference>
<evidence type="ECO:0000313" key="2">
    <source>
        <dbReference type="EMBL" id="NEI70415.1"/>
    </source>
</evidence>
<evidence type="ECO:0000313" key="3">
    <source>
        <dbReference type="Proteomes" id="UP000483035"/>
    </source>
</evidence>
<dbReference type="Proteomes" id="UP000483035">
    <property type="component" value="Unassembled WGS sequence"/>
</dbReference>
<keyword evidence="1" id="KW-0812">Transmembrane</keyword>